<dbReference type="CDD" id="cd07721">
    <property type="entry name" value="yflN-like_MBL-fold"/>
    <property type="match status" value="1"/>
</dbReference>
<keyword evidence="3" id="KW-1185">Reference proteome</keyword>
<reference evidence="2 3" key="1">
    <citation type="submission" date="2024-11" db="EMBL/GenBank/DDBJ databases">
        <authorList>
            <person name="Heng Y.C."/>
            <person name="Lim A.C.H."/>
            <person name="Lee J.K.Y."/>
            <person name="Kittelmann S."/>
        </authorList>
    </citation>
    <scope>NUCLEOTIDE SEQUENCE [LARGE SCALE GENOMIC DNA]</scope>
    <source>
        <strain evidence="2 3">WILCCON 0114</strain>
    </source>
</reference>
<sequence length="251" mass="28021">MKINNFIEMLEISFNIMGNEAVINPTLIRDDSNMILVDAGCPGQLPQIKDAIAKAGISFDKLDKVILTHHDIDHIGSISSILNELPDVKVIAHEKEKSYIDGEECPIKLAQMENNLNLLSPQMKIVYEKLKAGFEKSKVNVDRTLTDGESLPYCGGIKVVFTPGHTLGHICLYLEQYKILIAGDALSVENGMLCQMSSATNFDMKLYIDSLKKLTAYDIETVICYHGGMYDNNVNKAIKELYNKLSNNNYL</sequence>
<feature type="domain" description="Metallo-beta-lactamase" evidence="1">
    <location>
        <begin position="22"/>
        <end position="226"/>
    </location>
</feature>
<dbReference type="PANTHER" id="PTHR42951">
    <property type="entry name" value="METALLO-BETA-LACTAMASE DOMAIN-CONTAINING"/>
    <property type="match status" value="1"/>
</dbReference>
<dbReference type="RefSeq" id="WP_406785476.1">
    <property type="nucleotide sequence ID" value="NZ_JBJIAA010000001.1"/>
</dbReference>
<accession>A0ABW8T8F7</accession>
<evidence type="ECO:0000313" key="2">
    <source>
        <dbReference type="EMBL" id="MFL0248793.1"/>
    </source>
</evidence>
<evidence type="ECO:0000259" key="1">
    <source>
        <dbReference type="SMART" id="SM00849"/>
    </source>
</evidence>
<protein>
    <submittedName>
        <fullName evidence="2">MBL fold metallo-hydrolase</fullName>
    </submittedName>
</protein>
<dbReference type="EMBL" id="JBJIAA010000001">
    <property type="protein sequence ID" value="MFL0248793.1"/>
    <property type="molecule type" value="Genomic_DNA"/>
</dbReference>
<dbReference type="Gene3D" id="3.60.15.10">
    <property type="entry name" value="Ribonuclease Z/Hydroxyacylglutathione hydrolase-like"/>
    <property type="match status" value="1"/>
</dbReference>
<dbReference type="Proteomes" id="UP001623592">
    <property type="component" value="Unassembled WGS sequence"/>
</dbReference>
<dbReference type="PANTHER" id="PTHR42951:SF15">
    <property type="entry name" value="METALLO-BETA-LACTAMASE SUPERFAMILY PROTEIN"/>
    <property type="match status" value="1"/>
</dbReference>
<gene>
    <name evidence="2" type="ORF">ACJDT4_00040</name>
</gene>
<dbReference type="InterPro" id="IPR001279">
    <property type="entry name" value="Metallo-B-lactamas"/>
</dbReference>
<organism evidence="2 3">
    <name type="scientific">Clostridium neuense</name>
    <dbReference type="NCBI Taxonomy" id="1728934"/>
    <lineage>
        <taxon>Bacteria</taxon>
        <taxon>Bacillati</taxon>
        <taxon>Bacillota</taxon>
        <taxon>Clostridia</taxon>
        <taxon>Eubacteriales</taxon>
        <taxon>Clostridiaceae</taxon>
        <taxon>Clostridium</taxon>
    </lineage>
</organism>
<comment type="caution">
    <text evidence="2">The sequence shown here is derived from an EMBL/GenBank/DDBJ whole genome shotgun (WGS) entry which is preliminary data.</text>
</comment>
<evidence type="ECO:0000313" key="3">
    <source>
        <dbReference type="Proteomes" id="UP001623592"/>
    </source>
</evidence>
<dbReference type="SUPFAM" id="SSF56281">
    <property type="entry name" value="Metallo-hydrolase/oxidoreductase"/>
    <property type="match status" value="1"/>
</dbReference>
<dbReference type="Pfam" id="PF00753">
    <property type="entry name" value="Lactamase_B"/>
    <property type="match status" value="1"/>
</dbReference>
<dbReference type="InterPro" id="IPR050855">
    <property type="entry name" value="NDM-1-like"/>
</dbReference>
<proteinExistence type="predicted"/>
<dbReference type="SMART" id="SM00849">
    <property type="entry name" value="Lactamase_B"/>
    <property type="match status" value="1"/>
</dbReference>
<name>A0ABW8T8F7_9CLOT</name>
<dbReference type="InterPro" id="IPR036866">
    <property type="entry name" value="RibonucZ/Hydroxyglut_hydro"/>
</dbReference>